<reference evidence="1 2" key="1">
    <citation type="submission" date="2022-05" db="EMBL/GenBank/DDBJ databases">
        <authorList>
            <consortium name="Genoscope - CEA"/>
            <person name="William W."/>
        </authorList>
    </citation>
    <scope>NUCLEOTIDE SEQUENCE [LARGE SCALE GENOMIC DNA]</scope>
</reference>
<name>A0ABN8M4X6_9CNID</name>
<dbReference type="Proteomes" id="UP001159427">
    <property type="component" value="Unassembled WGS sequence"/>
</dbReference>
<proteinExistence type="predicted"/>
<accession>A0ABN8M4X6</accession>
<evidence type="ECO:0008006" key="3">
    <source>
        <dbReference type="Google" id="ProtNLM"/>
    </source>
</evidence>
<protein>
    <recommendedName>
        <fullName evidence="3">PiggyBac transposable element-derived protein domain-containing protein</fullName>
    </recommendedName>
</protein>
<dbReference type="EMBL" id="CALNXI010000249">
    <property type="protein sequence ID" value="CAH3023175.1"/>
    <property type="molecule type" value="Genomic_DNA"/>
</dbReference>
<evidence type="ECO:0000313" key="2">
    <source>
        <dbReference type="Proteomes" id="UP001159427"/>
    </source>
</evidence>
<keyword evidence="2" id="KW-1185">Reference proteome</keyword>
<comment type="caution">
    <text evidence="1">The sequence shown here is derived from an EMBL/GenBank/DDBJ whole genome shotgun (WGS) entry which is preliminary data.</text>
</comment>
<gene>
    <name evidence="1" type="ORF">PEVE_00018263</name>
</gene>
<evidence type="ECO:0000313" key="1">
    <source>
        <dbReference type="EMBL" id="CAH3023175.1"/>
    </source>
</evidence>
<organism evidence="1 2">
    <name type="scientific">Porites evermanni</name>
    <dbReference type="NCBI Taxonomy" id="104178"/>
    <lineage>
        <taxon>Eukaryota</taxon>
        <taxon>Metazoa</taxon>
        <taxon>Cnidaria</taxon>
        <taxon>Anthozoa</taxon>
        <taxon>Hexacorallia</taxon>
        <taxon>Scleractinia</taxon>
        <taxon>Fungiina</taxon>
        <taxon>Poritidae</taxon>
        <taxon>Porites</taxon>
    </lineage>
</organism>
<sequence length="135" mass="15224">MASAKRRYTVPEILDYLDDKFDIPYNGVNSDIEGLDEEDFDEENDLLPEVAISEDEDDEDVDLIALDIEENGDQDSSRGRPSYVSLNDFKWSSVRSDIDIPSFLQAVGPANVMPRESLAVDFSSCLLIIARWEIS</sequence>